<comment type="similarity">
    <text evidence="6">Belongs to the small GTPase superfamily. Rab family.</text>
</comment>
<dbReference type="Gene3D" id="3.90.190.20">
    <property type="entry name" value="Mur ligase, C-terminal domain"/>
    <property type="match status" value="1"/>
</dbReference>
<keyword evidence="14 28" id="KW-0812">Transmembrane</keyword>
<evidence type="ECO:0000256" key="7">
    <source>
        <dbReference type="ARBA" id="ARBA00008276"/>
    </source>
</evidence>
<evidence type="ECO:0000256" key="15">
    <source>
        <dbReference type="ARBA" id="ARBA00022723"/>
    </source>
</evidence>
<dbReference type="PROSITE" id="PS51420">
    <property type="entry name" value="RHO"/>
    <property type="match status" value="1"/>
</dbReference>
<evidence type="ECO:0000256" key="18">
    <source>
        <dbReference type="ARBA" id="ARBA00022840"/>
    </source>
</evidence>
<dbReference type="GO" id="GO:0005829">
    <property type="term" value="C:cytosol"/>
    <property type="evidence" value="ECO:0007669"/>
    <property type="project" value="TreeGrafter"/>
</dbReference>
<evidence type="ECO:0000256" key="29">
    <source>
        <dbReference type="SAM" id="Coils"/>
    </source>
</evidence>
<dbReference type="GO" id="GO:0015031">
    <property type="term" value="P:protein transport"/>
    <property type="evidence" value="ECO:0007669"/>
    <property type="project" value="UniProtKB-KW"/>
</dbReference>
<keyword evidence="26" id="KW-0636">Prenylation</keyword>
<keyword evidence="21" id="KW-1133">Transmembrane helix</keyword>
<evidence type="ECO:0000256" key="13">
    <source>
        <dbReference type="ARBA" id="ARBA00022598"/>
    </source>
</evidence>
<dbReference type="NCBIfam" id="TIGR00231">
    <property type="entry name" value="small_GTP"/>
    <property type="match status" value="1"/>
</dbReference>
<evidence type="ECO:0000256" key="22">
    <source>
        <dbReference type="ARBA" id="ARBA00023128"/>
    </source>
</evidence>
<dbReference type="GO" id="GO:0005886">
    <property type="term" value="C:plasma membrane"/>
    <property type="evidence" value="ECO:0007669"/>
    <property type="project" value="UniProtKB-SubCell"/>
</dbReference>
<dbReference type="GO" id="GO:0005524">
    <property type="term" value="F:ATP binding"/>
    <property type="evidence" value="ECO:0007669"/>
    <property type="project" value="UniProtKB-KW"/>
</dbReference>
<dbReference type="GO" id="GO:0006730">
    <property type="term" value="P:one-carbon metabolic process"/>
    <property type="evidence" value="ECO:0007669"/>
    <property type="project" value="UniProtKB-KW"/>
</dbReference>
<dbReference type="PRINTS" id="PR00449">
    <property type="entry name" value="RASTRNSFRMNG"/>
</dbReference>
<evidence type="ECO:0000256" key="21">
    <source>
        <dbReference type="ARBA" id="ARBA00022989"/>
    </source>
</evidence>
<dbReference type="InterPro" id="IPR027417">
    <property type="entry name" value="P-loop_NTPase"/>
</dbReference>
<accession>A0A9Q8T283</accession>
<evidence type="ECO:0000256" key="3">
    <source>
        <dbReference type="ARBA" id="ARBA00004342"/>
    </source>
</evidence>
<dbReference type="SMART" id="SM00173">
    <property type="entry name" value="RAS"/>
    <property type="match status" value="1"/>
</dbReference>
<keyword evidence="20" id="KW-0653">Protein transport</keyword>
<evidence type="ECO:0000256" key="5">
    <source>
        <dbReference type="ARBA" id="ARBA00005150"/>
    </source>
</evidence>
<feature type="region of interest" description="Disordered" evidence="30">
    <location>
        <begin position="1200"/>
        <end position="1304"/>
    </location>
</feature>
<dbReference type="PROSITE" id="PS51419">
    <property type="entry name" value="RAB"/>
    <property type="match status" value="1"/>
</dbReference>
<keyword evidence="16" id="KW-0547">Nucleotide-binding</keyword>
<evidence type="ECO:0000256" key="11">
    <source>
        <dbReference type="ARBA" id="ARBA00022490"/>
    </source>
</evidence>
<reference evidence="31" key="1">
    <citation type="journal article" date="2021" name="Mol. Plant Microbe Interact.">
        <title>Complete Genome Sequence of the Plant-Pathogenic Fungus Colletotrichum lupini.</title>
        <authorList>
            <person name="Baroncelli R."/>
            <person name="Pensec F."/>
            <person name="Da Lio D."/>
            <person name="Boufleur T."/>
            <person name="Vicente I."/>
            <person name="Sarrocco S."/>
            <person name="Picot A."/>
            <person name="Baraldi E."/>
            <person name="Sukno S."/>
            <person name="Thon M."/>
            <person name="Le Floch G."/>
        </authorList>
    </citation>
    <scope>NUCLEOTIDE SEQUENCE</scope>
    <source>
        <strain evidence="31">IMI 504893</strain>
    </source>
</reference>
<dbReference type="GO" id="GO:0005525">
    <property type="term" value="F:GTP binding"/>
    <property type="evidence" value="ECO:0007669"/>
    <property type="project" value="UniProtKB-KW"/>
</dbReference>
<feature type="compositionally biased region" description="Polar residues" evidence="30">
    <location>
        <begin position="1249"/>
        <end position="1269"/>
    </location>
</feature>
<keyword evidence="17 28" id="KW-0999">Mitochondrion inner membrane</keyword>
<dbReference type="NCBIfam" id="TIGR01499">
    <property type="entry name" value="folC"/>
    <property type="match status" value="1"/>
</dbReference>
<dbReference type="PANTHER" id="PTHR11136:SF5">
    <property type="entry name" value="FOLYLPOLYGLUTAMATE SYNTHASE, MITOCHONDRIAL"/>
    <property type="match status" value="1"/>
</dbReference>
<dbReference type="Gene3D" id="3.40.1190.10">
    <property type="entry name" value="Mur-like, catalytic domain"/>
    <property type="match status" value="1"/>
</dbReference>
<evidence type="ECO:0000256" key="2">
    <source>
        <dbReference type="ARBA" id="ARBA00004305"/>
    </source>
</evidence>
<dbReference type="InterPro" id="IPR005225">
    <property type="entry name" value="Small_GTP-bd"/>
</dbReference>
<evidence type="ECO:0000256" key="1">
    <source>
        <dbReference type="ARBA" id="ARBA00001944"/>
    </source>
</evidence>
<dbReference type="FunFam" id="3.90.190.20:FF:000031">
    <property type="entry name" value="Folylpolyglutamate synthase"/>
    <property type="match status" value="1"/>
</dbReference>
<keyword evidence="32" id="KW-1185">Reference proteome</keyword>
<dbReference type="FunFam" id="3.40.1190.10:FF:000009">
    <property type="entry name" value="Folylpolyglutamate synthase"/>
    <property type="match status" value="1"/>
</dbReference>
<dbReference type="GO" id="GO:0003924">
    <property type="term" value="F:GTPase activity"/>
    <property type="evidence" value="ECO:0007669"/>
    <property type="project" value="InterPro"/>
</dbReference>
<dbReference type="InterPro" id="IPR001806">
    <property type="entry name" value="Small_GTPase"/>
</dbReference>
<keyword evidence="29" id="KW-0175">Coiled coil</keyword>
<evidence type="ECO:0000256" key="14">
    <source>
        <dbReference type="ARBA" id="ARBA00022692"/>
    </source>
</evidence>
<evidence type="ECO:0000256" key="26">
    <source>
        <dbReference type="ARBA" id="ARBA00023289"/>
    </source>
</evidence>
<dbReference type="Proteomes" id="UP000830671">
    <property type="component" value="Chromosome 7"/>
</dbReference>
<evidence type="ECO:0000256" key="9">
    <source>
        <dbReference type="ARBA" id="ARBA00022448"/>
    </source>
</evidence>
<dbReference type="Pfam" id="PF09731">
    <property type="entry name" value="Mitofilin"/>
    <property type="match status" value="1"/>
</dbReference>
<comment type="function">
    <text evidence="28">Component of the MICOS complex, a large protein complex of the mitochondrial inner membrane that plays crucial roles in the maintenance of crista junctions, inner membrane architecture, and formation of contact sites to the outer membrane.</text>
</comment>
<keyword evidence="9" id="KW-0813">Transport</keyword>
<organism evidence="31 32">
    <name type="scientific">Colletotrichum lupini</name>
    <dbReference type="NCBI Taxonomy" id="145971"/>
    <lineage>
        <taxon>Eukaryota</taxon>
        <taxon>Fungi</taxon>
        <taxon>Dikarya</taxon>
        <taxon>Ascomycota</taxon>
        <taxon>Pezizomycotina</taxon>
        <taxon>Sordariomycetes</taxon>
        <taxon>Hypocreomycetidae</taxon>
        <taxon>Glomerellales</taxon>
        <taxon>Glomerellaceae</taxon>
        <taxon>Colletotrichum</taxon>
        <taxon>Colletotrichum acutatum species complex</taxon>
    </lineage>
</organism>
<evidence type="ECO:0000256" key="28">
    <source>
        <dbReference type="RuleBase" id="RU363000"/>
    </source>
</evidence>
<feature type="coiled-coil region" evidence="29">
    <location>
        <begin position="899"/>
        <end position="929"/>
    </location>
</feature>
<dbReference type="InterPro" id="IPR001645">
    <property type="entry name" value="Folylpolyglutamate_synth"/>
</dbReference>
<dbReference type="SMART" id="SM00175">
    <property type="entry name" value="RAB"/>
    <property type="match status" value="1"/>
</dbReference>
<name>A0A9Q8T283_9PEZI</name>
<dbReference type="InterPro" id="IPR018109">
    <property type="entry name" value="Folylpolyglutamate_synth_CS"/>
</dbReference>
<dbReference type="Pfam" id="PF00071">
    <property type="entry name" value="Ras"/>
    <property type="match status" value="1"/>
</dbReference>
<keyword evidence="23" id="KW-0342">GTP-binding</keyword>
<dbReference type="Gene3D" id="3.40.50.300">
    <property type="entry name" value="P-loop containing nucleotide triphosphate hydrolases"/>
    <property type="match status" value="1"/>
</dbReference>
<comment type="similarity">
    <text evidence="7">Belongs to the folylpolyglutamate synthase family.</text>
</comment>
<dbReference type="GO" id="GO:0046872">
    <property type="term" value="F:metal ion binding"/>
    <property type="evidence" value="ECO:0007669"/>
    <property type="project" value="UniProtKB-KW"/>
</dbReference>
<dbReference type="PROSITE" id="PS01012">
    <property type="entry name" value="FOLYLPOLYGLU_SYNT_2"/>
    <property type="match status" value="1"/>
</dbReference>
<dbReference type="SMART" id="SM00176">
    <property type="entry name" value="RAN"/>
    <property type="match status" value="1"/>
</dbReference>
<protein>
    <recommendedName>
        <fullName evidence="28">MICOS complex subunit MIC60</fullName>
    </recommendedName>
    <alternativeName>
        <fullName evidence="28">Mitofilin</fullName>
    </alternativeName>
</protein>
<keyword evidence="15" id="KW-0479">Metal-binding</keyword>
<keyword evidence="24" id="KW-0472">Membrane</keyword>
<dbReference type="CDD" id="cd01860">
    <property type="entry name" value="Rab5_related"/>
    <property type="match status" value="1"/>
</dbReference>
<evidence type="ECO:0000256" key="25">
    <source>
        <dbReference type="ARBA" id="ARBA00023288"/>
    </source>
</evidence>
<dbReference type="PANTHER" id="PTHR11136">
    <property type="entry name" value="FOLYLPOLYGLUTAMATE SYNTHASE-RELATED"/>
    <property type="match status" value="1"/>
</dbReference>
<dbReference type="InterPro" id="IPR036565">
    <property type="entry name" value="Mur-like_cat_sf"/>
</dbReference>
<dbReference type="KEGG" id="clup:CLUP02_13465"/>
<evidence type="ECO:0000256" key="6">
    <source>
        <dbReference type="ARBA" id="ARBA00006270"/>
    </source>
</evidence>
<dbReference type="PROSITE" id="PS51421">
    <property type="entry name" value="RAS"/>
    <property type="match status" value="1"/>
</dbReference>
<feature type="compositionally biased region" description="Polar residues" evidence="30">
    <location>
        <begin position="354"/>
        <end position="365"/>
    </location>
</feature>
<dbReference type="RefSeq" id="XP_049149550.1">
    <property type="nucleotide sequence ID" value="XM_049292404.1"/>
</dbReference>
<dbReference type="InterPro" id="IPR019133">
    <property type="entry name" value="MIC60"/>
</dbReference>
<dbReference type="SUPFAM" id="SSF52540">
    <property type="entry name" value="P-loop containing nucleoside triphosphate hydrolases"/>
    <property type="match status" value="1"/>
</dbReference>
<evidence type="ECO:0000256" key="20">
    <source>
        <dbReference type="ARBA" id="ARBA00022927"/>
    </source>
</evidence>
<evidence type="ECO:0000313" key="31">
    <source>
        <dbReference type="EMBL" id="UQC87944.1"/>
    </source>
</evidence>
<dbReference type="GO" id="GO:0004326">
    <property type="term" value="F:tetrahydrofolylpolyglutamate synthase activity"/>
    <property type="evidence" value="ECO:0007669"/>
    <property type="project" value="UniProtKB-EC"/>
</dbReference>
<dbReference type="GO" id="GO:0016050">
    <property type="term" value="P:vesicle organization"/>
    <property type="evidence" value="ECO:0007669"/>
    <property type="project" value="UniProtKB-ARBA"/>
</dbReference>
<comment type="catalytic activity">
    <reaction evidence="27">
        <text>(6S)-5,6,7,8-tetrahydrofolyl-(gamma-L-Glu)(n) + L-glutamate + ATP = (6S)-5,6,7,8-tetrahydrofolyl-(gamma-L-Glu)(n+1) + ADP + phosphate + H(+)</text>
        <dbReference type="Rhea" id="RHEA:10580"/>
        <dbReference type="Rhea" id="RHEA-COMP:14738"/>
        <dbReference type="Rhea" id="RHEA-COMP:14740"/>
        <dbReference type="ChEBI" id="CHEBI:15378"/>
        <dbReference type="ChEBI" id="CHEBI:29985"/>
        <dbReference type="ChEBI" id="CHEBI:30616"/>
        <dbReference type="ChEBI" id="CHEBI:43474"/>
        <dbReference type="ChEBI" id="CHEBI:141005"/>
        <dbReference type="ChEBI" id="CHEBI:456216"/>
        <dbReference type="EC" id="6.3.2.17"/>
    </reaction>
</comment>
<evidence type="ECO:0000256" key="24">
    <source>
        <dbReference type="ARBA" id="ARBA00023136"/>
    </source>
</evidence>
<dbReference type="GO" id="GO:0005759">
    <property type="term" value="C:mitochondrial matrix"/>
    <property type="evidence" value="ECO:0007669"/>
    <property type="project" value="UniProtKB-SubCell"/>
</dbReference>
<evidence type="ECO:0000256" key="4">
    <source>
        <dbReference type="ARBA" id="ARBA00004496"/>
    </source>
</evidence>
<evidence type="ECO:0000256" key="17">
    <source>
        <dbReference type="ARBA" id="ARBA00022792"/>
    </source>
</evidence>
<keyword evidence="22 28" id="KW-0496">Mitochondrion</keyword>
<dbReference type="GO" id="GO:0005768">
    <property type="term" value="C:endosome"/>
    <property type="evidence" value="ECO:0007669"/>
    <property type="project" value="UniProtKB-ARBA"/>
</dbReference>
<evidence type="ECO:0000256" key="12">
    <source>
        <dbReference type="ARBA" id="ARBA00022563"/>
    </source>
</evidence>
<dbReference type="GO" id="GO:0005743">
    <property type="term" value="C:mitochondrial inner membrane"/>
    <property type="evidence" value="ECO:0007669"/>
    <property type="project" value="UniProtKB-SubCell"/>
</dbReference>
<comment type="cofactor">
    <cofactor evidence="1">
        <name>a monovalent cation</name>
        <dbReference type="ChEBI" id="CHEBI:60242"/>
    </cofactor>
</comment>
<gene>
    <name evidence="31" type="ORF">CLUP02_13465</name>
</gene>
<evidence type="ECO:0000256" key="10">
    <source>
        <dbReference type="ARBA" id="ARBA00022475"/>
    </source>
</evidence>
<evidence type="ECO:0000256" key="30">
    <source>
        <dbReference type="SAM" id="MobiDB-lite"/>
    </source>
</evidence>
<sequence length="1833" mass="200312">MGISDHPHVHTTQQHRHAPPRPPRTVDPKAVTLFQAPIYHQLPSRCFPPYIPPPPTFTQYSHSRPSRRATTNLLIHDGCCRDPRSLSRSTSHRPHFLHYDLHHPFRTPANESNSLSLRVLGPSNADFPAIARFFPKTSSSHYAKMAARGPGAPGARGMNTRFAQFKLVLLGESAVGKSSIVLRFVKVINLVPLQDQFDSYRESTIGAAFLTQTISLDENTTVKFEIWDTAGQERYKSLAPMYYRNANCAVVVYDITQSASLDKAKAWVKELQRQANENIIIALAGNKLDLVTEQPDKRAVSTADAEAYAREAGLLFFETSAKTAENVKDLFTAIAKKLPLDQAGPRHARPGQRQGVSLQPETPGSNRLTFQHHQSSHIERAQGIRRKIGITSEARQAPLGRLREGTHQFRHRTNTSTYTTAFGLNGFGLKKSVVANPYTKEWGQSWDKTVYGNGFTLLGEASCSIFLMYSTEHLPLQLPLDIIHPQLRPVGPLHPLMLRTSIRSVRVLGHRPAAAVVGRQWQAAAARQRRHFADDKKPAVDPSKPAVLPASETITSEKSAVPEISAVEPTIPKQEVPLTPPTPDPAVVVPNLEAAAAAAAAPPPPESPAAAAPKKKGFFRRLRNLVLTLAILGAVGFGGGVWYSRVNDNFHDFFTEYIPFGEQAVLYFEEADFRKRFPNLSNKIKGRDTGSQVKIPAQSGASWRVADNGEPAGRQSSAVDKAAAKVVAVKEEVSKPAEKPKPAPEAPKAAPEPAKETKPAAASAPKEDSNGFKAPEVNEPSRFPPIAPIDALKIEDATEPVVQDLVRMLNDIITVINADKAHGRYSPTIAKAKGELSKVGGKIKAIKSSVEEKAASEVEAKVADFDKAANDLIARVESAMVAQETQWRKDFEDEMKKVKDAYNERVKLLLEREKQLNEERLNNQLLEQALALKKEFVAEVQGHVEAEREGRLGKLNNLSAAVQDLEKLTTGWNEVVDTNLRTQQLHVAVDAVRASLENATTPKPFTRELVALKEIAAEDPVVNAAIASINPSAYQRGLSNAAQLIDRFRIVANEVRKASLLPEEAGVASHASSYLLSKVMFKKQGLVGGDDVESILTRTQTLLEEGNLDAAAREMNGLQGWAKTLSRDWLGEVRKVLEVQQALDVIATEARLQSLKKSESEQDSLDLWSVPRARFGICLVDSFGPLPNLKGSLLGSPTRCHKPVPREPSGLPCSAQTFKETGRAPSAGPPDHALPARVPKRPPPVEAAYNQNEPPTETRESSGNPSISSPAVKDLPPKKRGSIPNVLDASCIPPRNTPHAQRQQQKFPTFHILGTTNDGYRREDSVVSEVGDRDISAASSLTSQSHADAVDALNTLQTPFAVIEARRKAGIRPDEASVAEMRAYLARVGYSVSDLDGLNVIHVAGTKGKGSTCAFTDSILARHRAASPRSIPRKVGLLISPHLIAVRERIRINGVPISEALFARYFFEVWDRLGEENEVLGEVVAVGTRPIYSRYLTLVSFHAFLSEGCDVAILETGIGGEYDATNLVGRPVATGITTLGIDHVFALGDTVEKIAWHKGGIMKAGSKGFTVEQVAGAAGVLEERAREKGVEMEVVGVDPRLGGVKIRPDAVFQKRNASLAVRLAETALERVDPEFRRDPGRLSAPFVEGLEGVVWRGRCEVKEEGAVAWYVDGAHTTDSLRMAARWYVDESARRGKKGPRALVFNQQGRTEAIDFLDGMYEAIKRVDGRAFESVVFCTNVTYARTGYKRDFVNHQYDAKAIEAMTVQRQFAERWSKLDPHADVRVIPTIEEALNHVRSVGEGLPEGESVQALVTGSLHLVGGALGILEGADAL</sequence>
<dbReference type="SUPFAM" id="SSF53623">
    <property type="entry name" value="MurD-like peptide ligases, catalytic domain"/>
    <property type="match status" value="1"/>
</dbReference>
<keyword evidence="19" id="KW-0460">Magnesium</keyword>
<dbReference type="GeneID" id="73347414"/>
<comment type="pathway">
    <text evidence="5">Cofactor biosynthesis; tetrahydrofolylpolyglutamate biosynthesis.</text>
</comment>
<keyword evidence="25" id="KW-0449">Lipoprotein</keyword>
<comment type="subcellular location">
    <subcellularLocation>
        <location evidence="3">Cell membrane</location>
        <topology evidence="3">Lipid-anchor</topology>
        <orientation evidence="3">Cytoplasmic side</orientation>
    </subcellularLocation>
    <subcellularLocation>
        <location evidence="4">Cytoplasm</location>
    </subcellularLocation>
    <subcellularLocation>
        <location evidence="28">Mitochondrion inner membrane</location>
        <topology evidence="28">Single-pass membrane protein</topology>
    </subcellularLocation>
    <subcellularLocation>
        <location evidence="2">Mitochondrion matrix</location>
    </subcellularLocation>
</comment>
<dbReference type="GO" id="GO:0016192">
    <property type="term" value="P:vesicle-mediated transport"/>
    <property type="evidence" value="ECO:0007669"/>
    <property type="project" value="UniProtKB-ARBA"/>
</dbReference>
<feature type="region of interest" description="Disordered" evidence="30">
    <location>
        <begin position="683"/>
        <end position="784"/>
    </location>
</feature>
<keyword evidence="11" id="KW-0963">Cytoplasm</keyword>
<feature type="region of interest" description="Disordered" evidence="30">
    <location>
        <begin position="1"/>
        <end position="27"/>
    </location>
</feature>
<dbReference type="InterPro" id="IPR036615">
    <property type="entry name" value="Mur_ligase_C_dom_sf"/>
</dbReference>
<evidence type="ECO:0000256" key="27">
    <source>
        <dbReference type="ARBA" id="ARBA00047493"/>
    </source>
</evidence>
<feature type="region of interest" description="Disordered" evidence="30">
    <location>
        <begin position="341"/>
        <end position="365"/>
    </location>
</feature>
<evidence type="ECO:0000256" key="8">
    <source>
        <dbReference type="ARBA" id="ARBA00010877"/>
    </source>
</evidence>
<evidence type="ECO:0000256" key="16">
    <source>
        <dbReference type="ARBA" id="ARBA00022741"/>
    </source>
</evidence>
<comment type="subunit">
    <text evidence="28">Component of the mitochondrial contact site and cristae organizing system (MICOS) complex.</text>
</comment>
<dbReference type="FunFam" id="3.40.50.300:FF:000464">
    <property type="entry name" value="GTP-binding protein ypt5"/>
    <property type="match status" value="1"/>
</dbReference>
<comment type="similarity">
    <text evidence="8 28">Belongs to the MICOS complex subunit Mic60 family.</text>
</comment>
<keyword evidence="18" id="KW-0067">ATP-binding</keyword>
<dbReference type="SUPFAM" id="SSF53244">
    <property type="entry name" value="MurD-like peptide ligases, peptide-binding domain"/>
    <property type="match status" value="1"/>
</dbReference>
<feature type="compositionally biased region" description="Basic and acidic residues" evidence="30">
    <location>
        <begin position="728"/>
        <end position="742"/>
    </location>
</feature>
<proteinExistence type="inferred from homology"/>
<dbReference type="SMART" id="SM00174">
    <property type="entry name" value="RHO"/>
    <property type="match status" value="1"/>
</dbReference>
<dbReference type="EMBL" id="CP019479">
    <property type="protein sequence ID" value="UQC87944.1"/>
    <property type="molecule type" value="Genomic_DNA"/>
</dbReference>
<feature type="compositionally biased region" description="Low complexity" evidence="30">
    <location>
        <begin position="716"/>
        <end position="727"/>
    </location>
</feature>
<keyword evidence="10" id="KW-1003">Cell membrane</keyword>
<keyword evidence="13" id="KW-0436">Ligase</keyword>
<evidence type="ECO:0000313" key="32">
    <source>
        <dbReference type="Proteomes" id="UP000830671"/>
    </source>
</evidence>
<evidence type="ECO:0000256" key="19">
    <source>
        <dbReference type="ARBA" id="ARBA00022842"/>
    </source>
</evidence>
<evidence type="ECO:0000256" key="23">
    <source>
        <dbReference type="ARBA" id="ARBA00023134"/>
    </source>
</evidence>
<keyword evidence="12" id="KW-0554">One-carbon metabolism</keyword>